<evidence type="ECO:0000313" key="3">
    <source>
        <dbReference type="EMBL" id="CZR67615.1"/>
    </source>
</evidence>
<evidence type="ECO:0000256" key="1">
    <source>
        <dbReference type="SAM" id="Phobius"/>
    </source>
</evidence>
<feature type="transmembrane region" description="Helical" evidence="1">
    <location>
        <begin position="382"/>
        <end position="402"/>
    </location>
</feature>
<accession>A0A1L7XRI0</accession>
<keyword evidence="1" id="KW-0472">Membrane</keyword>
<feature type="domain" description="Acyltransferase 3" evidence="2">
    <location>
        <begin position="10"/>
        <end position="390"/>
    </location>
</feature>
<keyword evidence="4" id="KW-1185">Reference proteome</keyword>
<dbReference type="STRING" id="576137.A0A1L7XRI0"/>
<feature type="transmembrane region" description="Helical" evidence="1">
    <location>
        <begin position="177"/>
        <end position="197"/>
    </location>
</feature>
<dbReference type="EMBL" id="FJOG01000045">
    <property type="protein sequence ID" value="CZR67615.1"/>
    <property type="molecule type" value="Genomic_DNA"/>
</dbReference>
<dbReference type="OrthoDB" id="5405781at2759"/>
<dbReference type="GO" id="GO:0016747">
    <property type="term" value="F:acyltransferase activity, transferring groups other than amino-acyl groups"/>
    <property type="evidence" value="ECO:0007669"/>
    <property type="project" value="InterPro"/>
</dbReference>
<reference evidence="3 4" key="1">
    <citation type="submission" date="2016-03" db="EMBL/GenBank/DDBJ databases">
        <authorList>
            <person name="Ploux O."/>
        </authorList>
    </citation>
    <scope>NUCLEOTIDE SEQUENCE [LARGE SCALE GENOMIC DNA]</scope>
    <source>
        <strain evidence="3 4">UAMH 11012</strain>
    </source>
</reference>
<name>A0A1L7XRI0_9HELO</name>
<organism evidence="3 4">
    <name type="scientific">Phialocephala subalpina</name>
    <dbReference type="NCBI Taxonomy" id="576137"/>
    <lineage>
        <taxon>Eukaryota</taxon>
        <taxon>Fungi</taxon>
        <taxon>Dikarya</taxon>
        <taxon>Ascomycota</taxon>
        <taxon>Pezizomycotina</taxon>
        <taxon>Leotiomycetes</taxon>
        <taxon>Helotiales</taxon>
        <taxon>Mollisiaceae</taxon>
        <taxon>Phialocephala</taxon>
        <taxon>Phialocephala fortinii species complex</taxon>
    </lineage>
</organism>
<dbReference type="PANTHER" id="PTHR23028">
    <property type="entry name" value="ACETYLTRANSFERASE"/>
    <property type="match status" value="1"/>
</dbReference>
<sequence length="435" mass="49969">MSASRQENVKWVDGLRGIASLLVVLTHLTRAFDDDLFKPTSAEGASPRLLQLPFLRVLVQGRIGVPIFSLVTGYVCALKPIRIYANGQQEKALVSITKSAFRRIPRLVLPASIATIIIWVICEFGGFSVTKHVASWWLIYTTPNRQSIVPSFLELCTNLITTWTREWNVYEPNQWTLLPLLKGAFLVYVMLFATAYMKPKYRMMVEMALFVYYYIANDPEFGIHFFFGAFLCDLSQLPAYTDWIATRKWPGHILSPICILIGLLFASYPETKAEWMPWSNAMLSLSKYIFPPSHPDTPRFYTGLGLTFLALGLHFSDHAKQVLSYKYLLWCGKNSFAVYLLHGTFLRTVLVWMLYGFVAPKDILNEDGSVHEAPHLELGSRWWFYLAVGMWFGVMYWAANLWTTYVDAWCGRFTASLEKRTFHQEEEKSQPLLPQ</sequence>
<dbReference type="AlphaFoldDB" id="A0A1L7XRI0"/>
<proteinExistence type="predicted"/>
<dbReference type="InterPro" id="IPR002656">
    <property type="entry name" value="Acyl_transf_3_dom"/>
</dbReference>
<evidence type="ECO:0000313" key="4">
    <source>
        <dbReference type="Proteomes" id="UP000184330"/>
    </source>
</evidence>
<gene>
    <name evidence="3" type="ORF">PAC_17514</name>
</gene>
<dbReference type="Pfam" id="PF01757">
    <property type="entry name" value="Acyl_transf_3"/>
    <property type="match status" value="1"/>
</dbReference>
<dbReference type="InterPro" id="IPR050879">
    <property type="entry name" value="Acyltransferase_3"/>
</dbReference>
<dbReference type="PANTHER" id="PTHR23028:SF128">
    <property type="entry name" value="ACYLTRANSFERASE 3 DOMAIN-CONTAINING PROTEIN"/>
    <property type="match status" value="1"/>
</dbReference>
<feature type="transmembrane region" description="Helical" evidence="1">
    <location>
        <begin position="107"/>
        <end position="127"/>
    </location>
</feature>
<keyword evidence="1" id="KW-0812">Transmembrane</keyword>
<dbReference type="Proteomes" id="UP000184330">
    <property type="component" value="Unassembled WGS sequence"/>
</dbReference>
<feature type="transmembrane region" description="Helical" evidence="1">
    <location>
        <begin position="249"/>
        <end position="268"/>
    </location>
</feature>
<keyword evidence="1" id="KW-1133">Transmembrane helix</keyword>
<feature type="transmembrane region" description="Helical" evidence="1">
    <location>
        <begin position="336"/>
        <end position="358"/>
    </location>
</feature>
<protein>
    <submittedName>
        <fullName evidence="3">Related to hard surface induced protein 3</fullName>
    </submittedName>
</protein>
<evidence type="ECO:0000259" key="2">
    <source>
        <dbReference type="Pfam" id="PF01757"/>
    </source>
</evidence>